<keyword evidence="13" id="KW-1185">Reference proteome</keyword>
<gene>
    <name evidence="12" type="primary">spkB_1</name>
    <name evidence="12" type="ORF">C1752_00195</name>
</gene>
<dbReference type="CDD" id="cd14014">
    <property type="entry name" value="STKc_PknB_like"/>
    <property type="match status" value="1"/>
</dbReference>
<accession>A0A2W1JNU2</accession>
<proteinExistence type="predicted"/>
<keyword evidence="5 12" id="KW-0418">Kinase</keyword>
<evidence type="ECO:0000256" key="10">
    <source>
        <dbReference type="SAM" id="MobiDB-lite"/>
    </source>
</evidence>
<evidence type="ECO:0000256" key="9">
    <source>
        <dbReference type="PROSITE-ProRule" id="PRU10141"/>
    </source>
</evidence>
<keyword evidence="3 12" id="KW-0808">Transferase</keyword>
<feature type="compositionally biased region" description="Polar residues" evidence="10">
    <location>
        <begin position="337"/>
        <end position="357"/>
    </location>
</feature>
<dbReference type="GO" id="GO:0106310">
    <property type="term" value="F:protein serine kinase activity"/>
    <property type="evidence" value="ECO:0007669"/>
    <property type="project" value="RHEA"/>
</dbReference>
<evidence type="ECO:0000256" key="6">
    <source>
        <dbReference type="ARBA" id="ARBA00022840"/>
    </source>
</evidence>
<dbReference type="GO" id="GO:0005524">
    <property type="term" value="F:ATP binding"/>
    <property type="evidence" value="ECO:0007669"/>
    <property type="project" value="UniProtKB-UniRule"/>
</dbReference>
<evidence type="ECO:0000256" key="2">
    <source>
        <dbReference type="ARBA" id="ARBA00022527"/>
    </source>
</evidence>
<dbReference type="OrthoDB" id="502205at2"/>
<evidence type="ECO:0000313" key="12">
    <source>
        <dbReference type="EMBL" id="PZD75010.1"/>
    </source>
</evidence>
<keyword evidence="4 9" id="KW-0547">Nucleotide-binding</keyword>
<comment type="catalytic activity">
    <reaction evidence="8">
        <text>L-seryl-[protein] + ATP = O-phospho-L-seryl-[protein] + ADP + H(+)</text>
        <dbReference type="Rhea" id="RHEA:17989"/>
        <dbReference type="Rhea" id="RHEA-COMP:9863"/>
        <dbReference type="Rhea" id="RHEA-COMP:11604"/>
        <dbReference type="ChEBI" id="CHEBI:15378"/>
        <dbReference type="ChEBI" id="CHEBI:29999"/>
        <dbReference type="ChEBI" id="CHEBI:30616"/>
        <dbReference type="ChEBI" id="CHEBI:83421"/>
        <dbReference type="ChEBI" id="CHEBI:456216"/>
        <dbReference type="EC" id="2.7.11.1"/>
    </reaction>
</comment>
<evidence type="ECO:0000256" key="1">
    <source>
        <dbReference type="ARBA" id="ARBA00012513"/>
    </source>
</evidence>
<dbReference type="InterPro" id="IPR017441">
    <property type="entry name" value="Protein_kinase_ATP_BS"/>
</dbReference>
<dbReference type="PANTHER" id="PTHR24363">
    <property type="entry name" value="SERINE/THREONINE PROTEIN KINASE"/>
    <property type="match status" value="1"/>
</dbReference>
<dbReference type="SMART" id="SM00220">
    <property type="entry name" value="S_TKc"/>
    <property type="match status" value="1"/>
</dbReference>
<dbReference type="AlphaFoldDB" id="A0A2W1JNU2"/>
<evidence type="ECO:0000256" key="8">
    <source>
        <dbReference type="ARBA" id="ARBA00048679"/>
    </source>
</evidence>
<feature type="binding site" evidence="9">
    <location>
        <position position="65"/>
    </location>
    <ligand>
        <name>ATP</name>
        <dbReference type="ChEBI" id="CHEBI:30616"/>
    </ligand>
</feature>
<dbReference type="EC" id="2.7.11.1" evidence="1"/>
<dbReference type="InterPro" id="IPR000719">
    <property type="entry name" value="Prot_kinase_dom"/>
</dbReference>
<evidence type="ECO:0000259" key="11">
    <source>
        <dbReference type="PROSITE" id="PS50011"/>
    </source>
</evidence>
<keyword evidence="2" id="KW-0723">Serine/threonine-protein kinase</keyword>
<dbReference type="PROSITE" id="PS00107">
    <property type="entry name" value="PROTEIN_KINASE_ATP"/>
    <property type="match status" value="1"/>
</dbReference>
<dbReference type="Proteomes" id="UP000248857">
    <property type="component" value="Unassembled WGS sequence"/>
</dbReference>
<sequence>MSYCLNSDCMDPKNKPQAADCHACGSKLLLRDRYRATRVLGKGGFGTTFSAKDEGLPGQPDCVIKQLKPVLSTPQYVAQCQKLFQREAETLGRIGNHPQIPRLLDYFEMGQEFYLVQEYISGYTLHKEAKRSGPLTEGQVRDVLKEVLPILDYLHQQKVIHRDIKPANVIRREIDHKLILIDFGVVNDQGGADNSTPASGKTDFVVGTKGFAAPEQIAKKPVYASDLYSLGITCVFLLLGKLPKDFNPHQAGQPWLQTLRVSPQFQQVLIKMLAAATCDRYSSAREVLQALEQLGQPADADSFAVVPIQPSVAAPSGWPSAVPTTQPSVAQVAAQPSGAQPTVSPPSAVSGSISPSAQPAVAARRSPQPESARATTAEVLKPEASEPETPQKKSWWNKPILGKGSMTERIAGLVSQQTVSEPDILKHQQVIDSMTTLINKVQKLKSQQFSDPRFIDFVKVQSDLTRTAEDRNSLMLAAELLAAGIEFKDIFLDLQTTEARYRIAAAQKIYDAVQGLFNRNLEPAAFVAALNKKATEILADIETDKLRQAMQHYLSQIELLSQDKLRFQLFTLFKSSQEDDYSILQTAAELIEACKEGDSGNIEQLNRQIRIQYTGFEKLGRVLGIPAQKRLPETYARLIQYVALSDRYQQSYPRFRQVIVLLEKWHKHYRNAVEIRQRFNPDEYKLPKEFKQDLPGVEVYEYFREYVT</sequence>
<dbReference type="Gene3D" id="3.30.200.20">
    <property type="entry name" value="Phosphorylase Kinase, domain 1"/>
    <property type="match status" value="1"/>
</dbReference>
<reference evidence="12 13" key="1">
    <citation type="journal article" date="2018" name="Sci. Rep.">
        <title>A novel species of the marine cyanobacterium Acaryochloris with a unique pigment content and lifestyle.</title>
        <authorList>
            <person name="Partensky F."/>
            <person name="Six C."/>
            <person name="Ratin M."/>
            <person name="Garczarek L."/>
            <person name="Vaulot D."/>
            <person name="Probert I."/>
            <person name="Calteau A."/>
            <person name="Gourvil P."/>
            <person name="Marie D."/>
            <person name="Grebert T."/>
            <person name="Bouchier C."/>
            <person name="Le Panse S."/>
            <person name="Gachenot M."/>
            <person name="Rodriguez F."/>
            <person name="Garrido J.L."/>
        </authorList>
    </citation>
    <scope>NUCLEOTIDE SEQUENCE [LARGE SCALE GENOMIC DNA]</scope>
    <source>
        <strain evidence="12 13">RCC1774</strain>
    </source>
</reference>
<evidence type="ECO:0000256" key="5">
    <source>
        <dbReference type="ARBA" id="ARBA00022777"/>
    </source>
</evidence>
<evidence type="ECO:0000256" key="4">
    <source>
        <dbReference type="ARBA" id="ARBA00022741"/>
    </source>
</evidence>
<feature type="domain" description="Protein kinase" evidence="11">
    <location>
        <begin position="34"/>
        <end position="294"/>
    </location>
</feature>
<dbReference type="InterPro" id="IPR011009">
    <property type="entry name" value="Kinase-like_dom_sf"/>
</dbReference>
<name>A0A2W1JNU2_9CYAN</name>
<evidence type="ECO:0000256" key="3">
    <source>
        <dbReference type="ARBA" id="ARBA00022679"/>
    </source>
</evidence>
<dbReference type="Pfam" id="PF00069">
    <property type="entry name" value="Pkinase"/>
    <property type="match status" value="1"/>
</dbReference>
<dbReference type="EMBL" id="PQWO01000001">
    <property type="protein sequence ID" value="PZD75010.1"/>
    <property type="molecule type" value="Genomic_DNA"/>
</dbReference>
<keyword evidence="6 9" id="KW-0067">ATP-binding</keyword>
<dbReference type="GO" id="GO:0004674">
    <property type="term" value="F:protein serine/threonine kinase activity"/>
    <property type="evidence" value="ECO:0007669"/>
    <property type="project" value="UniProtKB-KW"/>
</dbReference>
<dbReference type="PANTHER" id="PTHR24363:SF0">
    <property type="entry name" value="SERINE_THREONINE KINASE LIKE DOMAIN CONTAINING 1"/>
    <property type="match status" value="1"/>
</dbReference>
<evidence type="ECO:0000313" key="13">
    <source>
        <dbReference type="Proteomes" id="UP000248857"/>
    </source>
</evidence>
<comment type="caution">
    <text evidence="12">The sequence shown here is derived from an EMBL/GenBank/DDBJ whole genome shotgun (WGS) entry which is preliminary data.</text>
</comment>
<protein>
    <recommendedName>
        <fullName evidence="1">non-specific serine/threonine protein kinase</fullName>
        <ecNumber evidence="1">2.7.11.1</ecNumber>
    </recommendedName>
</protein>
<feature type="region of interest" description="Disordered" evidence="10">
    <location>
        <begin position="315"/>
        <end position="399"/>
    </location>
</feature>
<dbReference type="SUPFAM" id="SSF56112">
    <property type="entry name" value="Protein kinase-like (PK-like)"/>
    <property type="match status" value="1"/>
</dbReference>
<dbReference type="PROSITE" id="PS50011">
    <property type="entry name" value="PROTEIN_KINASE_DOM"/>
    <property type="match status" value="1"/>
</dbReference>
<comment type="catalytic activity">
    <reaction evidence="7">
        <text>L-threonyl-[protein] + ATP = O-phospho-L-threonyl-[protein] + ADP + H(+)</text>
        <dbReference type="Rhea" id="RHEA:46608"/>
        <dbReference type="Rhea" id="RHEA-COMP:11060"/>
        <dbReference type="Rhea" id="RHEA-COMP:11605"/>
        <dbReference type="ChEBI" id="CHEBI:15378"/>
        <dbReference type="ChEBI" id="CHEBI:30013"/>
        <dbReference type="ChEBI" id="CHEBI:30616"/>
        <dbReference type="ChEBI" id="CHEBI:61977"/>
        <dbReference type="ChEBI" id="CHEBI:456216"/>
        <dbReference type="EC" id="2.7.11.1"/>
    </reaction>
</comment>
<dbReference type="Gene3D" id="1.10.510.10">
    <property type="entry name" value="Transferase(Phosphotransferase) domain 1"/>
    <property type="match status" value="1"/>
</dbReference>
<organism evidence="12 13">
    <name type="scientific">Acaryochloris thomasi RCC1774</name>
    <dbReference type="NCBI Taxonomy" id="1764569"/>
    <lineage>
        <taxon>Bacteria</taxon>
        <taxon>Bacillati</taxon>
        <taxon>Cyanobacteriota</taxon>
        <taxon>Cyanophyceae</taxon>
        <taxon>Acaryochloridales</taxon>
        <taxon>Acaryochloridaceae</taxon>
        <taxon>Acaryochloris</taxon>
        <taxon>Acaryochloris thomasi</taxon>
    </lineage>
</organism>
<evidence type="ECO:0000256" key="7">
    <source>
        <dbReference type="ARBA" id="ARBA00047899"/>
    </source>
</evidence>